<dbReference type="Pfam" id="PF03990">
    <property type="entry name" value="DUF348"/>
    <property type="match status" value="1"/>
</dbReference>
<dbReference type="PANTHER" id="PTHR39160">
    <property type="entry name" value="CELL WALL-BINDING PROTEIN YOCH"/>
    <property type="match status" value="1"/>
</dbReference>
<evidence type="ECO:0000313" key="4">
    <source>
        <dbReference type="Proteomes" id="UP000664167"/>
    </source>
</evidence>
<proteinExistence type="predicted"/>
<feature type="domain" description="G5" evidence="2">
    <location>
        <begin position="82"/>
        <end position="164"/>
    </location>
</feature>
<gene>
    <name evidence="3" type="ORF">J0695_38930</name>
</gene>
<keyword evidence="4" id="KW-1185">Reference proteome</keyword>
<dbReference type="PROSITE" id="PS51109">
    <property type="entry name" value="G5"/>
    <property type="match status" value="1"/>
</dbReference>
<accession>A0A939JMQ3</accession>
<dbReference type="InterPro" id="IPR007137">
    <property type="entry name" value="DUF348"/>
</dbReference>
<evidence type="ECO:0000313" key="3">
    <source>
        <dbReference type="EMBL" id="MBO0517685.1"/>
    </source>
</evidence>
<feature type="non-terminal residue" evidence="3">
    <location>
        <position position="202"/>
    </location>
</feature>
<dbReference type="Pfam" id="PF07501">
    <property type="entry name" value="G5"/>
    <property type="match status" value="1"/>
</dbReference>
<dbReference type="InterPro" id="IPR051933">
    <property type="entry name" value="Resuscitation_pf_RpfB"/>
</dbReference>
<feature type="non-terminal residue" evidence="3">
    <location>
        <position position="1"/>
    </location>
</feature>
<organism evidence="3 4">
    <name type="scientific">Streptomyces beijiangensis</name>
    <dbReference type="NCBI Taxonomy" id="163361"/>
    <lineage>
        <taxon>Bacteria</taxon>
        <taxon>Bacillati</taxon>
        <taxon>Actinomycetota</taxon>
        <taxon>Actinomycetes</taxon>
        <taxon>Kitasatosporales</taxon>
        <taxon>Streptomycetaceae</taxon>
        <taxon>Streptomyces</taxon>
    </lineage>
</organism>
<dbReference type="Proteomes" id="UP000664167">
    <property type="component" value="Unassembled WGS sequence"/>
</dbReference>
<dbReference type="InterPro" id="IPR011098">
    <property type="entry name" value="G5_dom"/>
</dbReference>
<comment type="caution">
    <text evidence="3">The sequence shown here is derived from an EMBL/GenBank/DDBJ whole genome shotgun (WGS) entry which is preliminary data.</text>
</comment>
<dbReference type="AlphaFoldDB" id="A0A939JMQ3"/>
<evidence type="ECO:0000259" key="2">
    <source>
        <dbReference type="PROSITE" id="PS51109"/>
    </source>
</evidence>
<sequence length="202" mass="21509">FGVRADGAYLSASRSSAIARHGLSLDVRTERSVTFMADGRERTIRTNAATVREAVDEAGITLHDQDTTSVPANTVESEDFSVAKGMGSSRTSLVPVIRMTVIVWPSRGKLFAGTEVVAEQGKEGMRKVTYALRTVNGVKQKPKKIAEEVVREPEKQVVKVGTKPLPTSVSGTDGLNWDGLAHCESGGRPGAVDSTGSYGGLY</sequence>
<protein>
    <submittedName>
        <fullName evidence="3">G5 domain-containing protein</fullName>
    </submittedName>
</protein>
<name>A0A939JMQ3_9ACTN</name>
<dbReference type="SMART" id="SM01208">
    <property type="entry name" value="G5"/>
    <property type="match status" value="1"/>
</dbReference>
<dbReference type="RefSeq" id="WP_206969586.1">
    <property type="nucleotide sequence ID" value="NZ_JAFLRJ010000765.1"/>
</dbReference>
<reference evidence="3" key="1">
    <citation type="submission" date="2021-03" db="EMBL/GenBank/DDBJ databases">
        <title>Streptomyces poriferae sp. nov., a novel marine sponge-derived Actinobacteria species with anti-MRSA activity.</title>
        <authorList>
            <person name="Sandoval-Powers M."/>
            <person name="Kralova S."/>
            <person name="Nguyen G.-S."/>
            <person name="Fawwal D."/>
            <person name="Degnes K."/>
            <person name="Klinkenberg G."/>
            <person name="Sletta H."/>
            <person name="Wentzel A."/>
            <person name="Liles M.R."/>
        </authorList>
    </citation>
    <scope>NUCLEOTIDE SEQUENCE</scope>
    <source>
        <strain evidence="3">DSM 41794</strain>
    </source>
</reference>
<dbReference type="Gene3D" id="2.20.230.10">
    <property type="entry name" value="Resuscitation-promoting factor rpfb"/>
    <property type="match status" value="1"/>
</dbReference>
<dbReference type="PANTHER" id="PTHR39160:SF4">
    <property type="entry name" value="RESUSCITATION-PROMOTING FACTOR RPFB"/>
    <property type="match status" value="1"/>
</dbReference>
<dbReference type="EMBL" id="JAFLRJ010000765">
    <property type="protein sequence ID" value="MBO0517685.1"/>
    <property type="molecule type" value="Genomic_DNA"/>
</dbReference>
<evidence type="ECO:0000256" key="1">
    <source>
        <dbReference type="ARBA" id="ARBA00022729"/>
    </source>
</evidence>
<keyword evidence="1" id="KW-0732">Signal</keyword>